<sequence>MFCKFNSLVNLTLCVLLSEFASLIFRALENTEDTKLPLKSSLNPQAHHI</sequence>
<reference evidence="2" key="1">
    <citation type="submission" date="2014-11" db="EMBL/GenBank/DDBJ databases">
        <authorList>
            <person name="Amaro Gonzalez C."/>
        </authorList>
    </citation>
    <scope>NUCLEOTIDE SEQUENCE</scope>
</reference>
<keyword evidence="1" id="KW-0732">Signal</keyword>
<dbReference type="EMBL" id="GBXM01079075">
    <property type="protein sequence ID" value="JAH29502.1"/>
    <property type="molecule type" value="Transcribed_RNA"/>
</dbReference>
<reference evidence="2" key="2">
    <citation type="journal article" date="2015" name="Fish Shellfish Immunol.">
        <title>Early steps in the European eel (Anguilla anguilla)-Vibrio vulnificus interaction in the gills: Role of the RtxA13 toxin.</title>
        <authorList>
            <person name="Callol A."/>
            <person name="Pajuelo D."/>
            <person name="Ebbesson L."/>
            <person name="Teles M."/>
            <person name="MacKenzie S."/>
            <person name="Amaro C."/>
        </authorList>
    </citation>
    <scope>NUCLEOTIDE SEQUENCE</scope>
</reference>
<dbReference type="AlphaFoldDB" id="A0A0E9RL12"/>
<organism evidence="2">
    <name type="scientific">Anguilla anguilla</name>
    <name type="common">European freshwater eel</name>
    <name type="synonym">Muraena anguilla</name>
    <dbReference type="NCBI Taxonomy" id="7936"/>
    <lineage>
        <taxon>Eukaryota</taxon>
        <taxon>Metazoa</taxon>
        <taxon>Chordata</taxon>
        <taxon>Craniata</taxon>
        <taxon>Vertebrata</taxon>
        <taxon>Euteleostomi</taxon>
        <taxon>Actinopterygii</taxon>
        <taxon>Neopterygii</taxon>
        <taxon>Teleostei</taxon>
        <taxon>Anguilliformes</taxon>
        <taxon>Anguillidae</taxon>
        <taxon>Anguilla</taxon>
    </lineage>
</organism>
<evidence type="ECO:0000313" key="2">
    <source>
        <dbReference type="EMBL" id="JAH29502.1"/>
    </source>
</evidence>
<protein>
    <submittedName>
        <fullName evidence="2">Uncharacterized protein</fullName>
    </submittedName>
</protein>
<feature type="signal peptide" evidence="1">
    <location>
        <begin position="1"/>
        <end position="22"/>
    </location>
</feature>
<evidence type="ECO:0000256" key="1">
    <source>
        <dbReference type="SAM" id="SignalP"/>
    </source>
</evidence>
<name>A0A0E9RL12_ANGAN</name>
<accession>A0A0E9RL12</accession>
<proteinExistence type="predicted"/>
<feature type="chain" id="PRO_5002432452" evidence="1">
    <location>
        <begin position="23"/>
        <end position="49"/>
    </location>
</feature>